<name>A0AA37SQN9_9BACT</name>
<dbReference type="Proteomes" id="UP001156666">
    <property type="component" value="Unassembled WGS sequence"/>
</dbReference>
<dbReference type="EMBL" id="BSOH01000014">
    <property type="protein sequence ID" value="GLR17739.1"/>
    <property type="molecule type" value="Genomic_DNA"/>
</dbReference>
<gene>
    <name evidence="1" type="ORF">GCM10007940_23540</name>
</gene>
<organism evidence="1 2">
    <name type="scientific">Portibacter lacus</name>
    <dbReference type="NCBI Taxonomy" id="1099794"/>
    <lineage>
        <taxon>Bacteria</taxon>
        <taxon>Pseudomonadati</taxon>
        <taxon>Bacteroidota</taxon>
        <taxon>Saprospiria</taxon>
        <taxon>Saprospirales</taxon>
        <taxon>Haliscomenobacteraceae</taxon>
        <taxon>Portibacter</taxon>
    </lineage>
</organism>
<accession>A0AA37SQN9</accession>
<protein>
    <recommendedName>
        <fullName evidence="3">DUF1833 domain-containing protein</fullName>
    </recommendedName>
</protein>
<reference evidence="1" key="1">
    <citation type="journal article" date="2014" name="Int. J. Syst. Evol. Microbiol.">
        <title>Complete genome sequence of Corynebacterium casei LMG S-19264T (=DSM 44701T), isolated from a smear-ripened cheese.</title>
        <authorList>
            <consortium name="US DOE Joint Genome Institute (JGI-PGF)"/>
            <person name="Walter F."/>
            <person name="Albersmeier A."/>
            <person name="Kalinowski J."/>
            <person name="Ruckert C."/>
        </authorList>
    </citation>
    <scope>NUCLEOTIDE SEQUENCE</scope>
    <source>
        <strain evidence="1">NBRC 108769</strain>
    </source>
</reference>
<evidence type="ECO:0000313" key="1">
    <source>
        <dbReference type="EMBL" id="GLR17739.1"/>
    </source>
</evidence>
<reference evidence="1" key="2">
    <citation type="submission" date="2023-01" db="EMBL/GenBank/DDBJ databases">
        <title>Draft genome sequence of Portibacter lacus strain NBRC 108769.</title>
        <authorList>
            <person name="Sun Q."/>
            <person name="Mori K."/>
        </authorList>
    </citation>
    <scope>NUCLEOTIDE SEQUENCE</scope>
    <source>
        <strain evidence="1">NBRC 108769</strain>
    </source>
</reference>
<proteinExistence type="predicted"/>
<sequence>MPLEVDFEIPPGLSGILTHSFVIQDIKNPINGFLSTFNVDTSQIKTIQAGRGELNARFGETNYQFIDRVSILLVDSDNPEIQREIYYLDFNSDTNNDTTLPLLSALSNVNDLMKKETFDLEIKLTFRSFSPRLIENRLIFNLQAFE</sequence>
<dbReference type="AlphaFoldDB" id="A0AA37SQN9"/>
<evidence type="ECO:0008006" key="3">
    <source>
        <dbReference type="Google" id="ProtNLM"/>
    </source>
</evidence>
<evidence type="ECO:0000313" key="2">
    <source>
        <dbReference type="Proteomes" id="UP001156666"/>
    </source>
</evidence>
<keyword evidence="2" id="KW-1185">Reference proteome</keyword>
<comment type="caution">
    <text evidence="1">The sequence shown here is derived from an EMBL/GenBank/DDBJ whole genome shotgun (WGS) entry which is preliminary data.</text>
</comment>